<dbReference type="InterPro" id="IPR013423">
    <property type="entry name" value="CHP02594"/>
</dbReference>
<dbReference type="Gene3D" id="3.90.1720.10">
    <property type="entry name" value="endopeptidase domain like (from Nostoc punctiforme)"/>
    <property type="match status" value="1"/>
</dbReference>
<reference evidence="4" key="1">
    <citation type="submission" date="2018-09" db="EMBL/GenBank/DDBJ databases">
        <title>Complete genome of Proteus mirabilis phage Stubb.</title>
        <authorList>
            <person name="Bourgeois T.A."/>
            <person name="Lessor L."/>
            <person name="O'Leary C.J."/>
            <person name="Liu M."/>
        </authorList>
    </citation>
    <scope>NUCLEOTIDE SEQUENCE [LARGE SCALE GENOMIC DNA]</scope>
</reference>
<feature type="domain" description="Peptidase C51" evidence="2">
    <location>
        <begin position="46"/>
        <end position="125"/>
    </location>
</feature>
<sequence>METRGLPWLVEGYKLLGIHEATKDGGAEVDKLWKDFKMSGLMGSPTTIPWCSGFVGGTLTRAGLPTTSTSQYNKASSQYWLGYGTRLSKPAFGCIVVFKYPNGNGHVGYVVGKTSSGLLLVLGGNQSDMVCVKAFKTGLIQGYVFPEGNYTIDYDLPIGDAELVGSTR</sequence>
<evidence type="ECO:0000259" key="2">
    <source>
        <dbReference type="Pfam" id="PF05257"/>
    </source>
</evidence>
<keyword evidence="1" id="KW-0929">Antimicrobial</keyword>
<dbReference type="Proteomes" id="UP000269143">
    <property type="component" value="Segment"/>
</dbReference>
<gene>
    <name evidence="3" type="ORF">CPT_Stubb_046</name>
</gene>
<dbReference type="SUPFAM" id="SSF54001">
    <property type="entry name" value="Cysteine proteinases"/>
    <property type="match status" value="1"/>
</dbReference>
<evidence type="ECO:0000313" key="3">
    <source>
        <dbReference type="EMBL" id="AYJ73186.1"/>
    </source>
</evidence>
<dbReference type="EMBL" id="MH830339">
    <property type="protein sequence ID" value="AYJ73186.1"/>
    <property type="molecule type" value="Genomic_DNA"/>
</dbReference>
<name>A0A3B8DJ19_9CAUD</name>
<dbReference type="InterPro" id="IPR038765">
    <property type="entry name" value="Papain-like_cys_pep_sf"/>
</dbReference>
<evidence type="ECO:0000313" key="4">
    <source>
        <dbReference type="Proteomes" id="UP000269143"/>
    </source>
</evidence>
<accession>A0A3B8DJ19</accession>
<dbReference type="NCBIfam" id="TIGR02594">
    <property type="entry name" value="TIGR02594 family protein"/>
    <property type="match status" value="1"/>
</dbReference>
<dbReference type="InterPro" id="IPR007921">
    <property type="entry name" value="CHAP_dom"/>
</dbReference>
<evidence type="ECO:0000256" key="1">
    <source>
        <dbReference type="ARBA" id="ARBA00022529"/>
    </source>
</evidence>
<keyword evidence="4" id="KW-1185">Reference proteome</keyword>
<dbReference type="GO" id="GO:0001897">
    <property type="term" value="P:symbiont-mediated cytolysis of host cell"/>
    <property type="evidence" value="ECO:0007669"/>
    <property type="project" value="UniProtKB-ARBA"/>
</dbReference>
<proteinExistence type="predicted"/>
<dbReference type="Pfam" id="PF05257">
    <property type="entry name" value="CHAP"/>
    <property type="match status" value="1"/>
</dbReference>
<organism evidence="3 4">
    <name type="scientific">Proteus phage Stubb</name>
    <dbReference type="NCBI Taxonomy" id="2315597"/>
    <lineage>
        <taxon>Viruses</taxon>
        <taxon>Duplodnaviria</taxon>
        <taxon>Heunggongvirae</taxon>
        <taxon>Uroviricota</taxon>
        <taxon>Caudoviricetes</taxon>
        <taxon>Demerecviridae</taxon>
        <taxon>Novosibvirus</taxon>
        <taxon>Novosibvirus stubb</taxon>
    </lineage>
</organism>
<protein>
    <submittedName>
        <fullName evidence="3">Endolysin</fullName>
    </submittedName>
</protein>